<evidence type="ECO:0000313" key="2">
    <source>
        <dbReference type="EnsemblPlants" id="LPERR12G05490.1"/>
    </source>
</evidence>
<reference evidence="2" key="3">
    <citation type="submission" date="2015-04" db="UniProtKB">
        <authorList>
            <consortium name="EnsemblPlants"/>
        </authorList>
    </citation>
    <scope>IDENTIFICATION</scope>
</reference>
<dbReference type="Gramene" id="LPERR12G05490.1">
    <property type="protein sequence ID" value="LPERR12G05490.1"/>
    <property type="gene ID" value="LPERR12G05490"/>
</dbReference>
<feature type="compositionally biased region" description="Basic and acidic residues" evidence="1">
    <location>
        <begin position="49"/>
        <end position="58"/>
    </location>
</feature>
<dbReference type="HOGENOM" id="CLU_2725817_0_0_1"/>
<keyword evidence="3" id="KW-1185">Reference proteome</keyword>
<dbReference type="Proteomes" id="UP000032180">
    <property type="component" value="Chromosome 12"/>
</dbReference>
<evidence type="ECO:0000256" key="1">
    <source>
        <dbReference type="SAM" id="MobiDB-lite"/>
    </source>
</evidence>
<reference evidence="3" key="2">
    <citation type="submission" date="2013-12" db="EMBL/GenBank/DDBJ databases">
        <authorList>
            <person name="Yu Y."/>
            <person name="Lee S."/>
            <person name="de Baynast K."/>
            <person name="Wissotski M."/>
            <person name="Liu L."/>
            <person name="Talag J."/>
            <person name="Goicoechea J."/>
            <person name="Angelova A."/>
            <person name="Jetty R."/>
            <person name="Kudrna D."/>
            <person name="Golser W."/>
            <person name="Rivera L."/>
            <person name="Zhang J."/>
            <person name="Wing R."/>
        </authorList>
    </citation>
    <scope>NUCLEOTIDE SEQUENCE</scope>
</reference>
<proteinExistence type="predicted"/>
<protein>
    <submittedName>
        <fullName evidence="2">Uncharacterized protein</fullName>
    </submittedName>
</protein>
<dbReference type="EnsemblPlants" id="LPERR12G05490.1">
    <property type="protein sequence ID" value="LPERR12G05490.1"/>
    <property type="gene ID" value="LPERR12G05490"/>
</dbReference>
<evidence type="ECO:0000313" key="3">
    <source>
        <dbReference type="Proteomes" id="UP000032180"/>
    </source>
</evidence>
<feature type="region of interest" description="Disordered" evidence="1">
    <location>
        <begin position="49"/>
        <end position="72"/>
    </location>
</feature>
<dbReference type="AlphaFoldDB" id="A0A0D9XXV1"/>
<accession>A0A0D9XXV1</accession>
<organism evidence="2 3">
    <name type="scientific">Leersia perrieri</name>
    <dbReference type="NCBI Taxonomy" id="77586"/>
    <lineage>
        <taxon>Eukaryota</taxon>
        <taxon>Viridiplantae</taxon>
        <taxon>Streptophyta</taxon>
        <taxon>Embryophyta</taxon>
        <taxon>Tracheophyta</taxon>
        <taxon>Spermatophyta</taxon>
        <taxon>Magnoliopsida</taxon>
        <taxon>Liliopsida</taxon>
        <taxon>Poales</taxon>
        <taxon>Poaceae</taxon>
        <taxon>BOP clade</taxon>
        <taxon>Oryzoideae</taxon>
        <taxon>Oryzeae</taxon>
        <taxon>Oryzinae</taxon>
        <taxon>Leersia</taxon>
    </lineage>
</organism>
<name>A0A0D9XXV1_9ORYZ</name>
<reference evidence="2 3" key="1">
    <citation type="submission" date="2012-08" db="EMBL/GenBank/DDBJ databases">
        <title>Oryza genome evolution.</title>
        <authorList>
            <person name="Wing R.A."/>
        </authorList>
    </citation>
    <scope>NUCLEOTIDE SEQUENCE</scope>
</reference>
<sequence length="72" mass="7963">MRGGWAAECHADLGVAYPMVGRTPFPHGRPLRRCSNTHPSEHQVEDAAMNKHLEEINRGSDPSRNQAEGRGD</sequence>